<dbReference type="Proteomes" id="UP001600894">
    <property type="component" value="Unassembled WGS sequence"/>
</dbReference>
<proteinExistence type="predicted"/>
<feature type="domain" description="DUF4132" evidence="2">
    <location>
        <begin position="884"/>
        <end position="1068"/>
    </location>
</feature>
<comment type="caution">
    <text evidence="3">The sequence shown here is derived from an EMBL/GenBank/DDBJ whole genome shotgun (WGS) entry which is preliminary data.</text>
</comment>
<keyword evidence="1" id="KW-0812">Transmembrane</keyword>
<keyword evidence="1" id="KW-1133">Transmembrane helix</keyword>
<gene>
    <name evidence="3" type="ORF">F130042H8_27090</name>
</gene>
<name>A0ABQ0B040_9FIRM</name>
<protein>
    <recommendedName>
        <fullName evidence="2">DUF4132 domain-containing protein</fullName>
    </recommendedName>
</protein>
<evidence type="ECO:0000259" key="2">
    <source>
        <dbReference type="Pfam" id="PF13569"/>
    </source>
</evidence>
<dbReference type="InterPro" id="IPR011989">
    <property type="entry name" value="ARM-like"/>
</dbReference>
<dbReference type="RefSeq" id="WP_178302521.1">
    <property type="nucleotide sequence ID" value="NZ_BAABXL010000001.1"/>
</dbReference>
<dbReference type="EMBL" id="BAABXL010000001">
    <property type="protein sequence ID" value="GAA6269649.1"/>
    <property type="molecule type" value="Genomic_DNA"/>
</dbReference>
<evidence type="ECO:0000256" key="1">
    <source>
        <dbReference type="SAM" id="Phobius"/>
    </source>
</evidence>
<dbReference type="Pfam" id="PF13569">
    <property type="entry name" value="DUF4132"/>
    <property type="match status" value="1"/>
</dbReference>
<dbReference type="InterPro" id="IPR025406">
    <property type="entry name" value="DUF4132"/>
</dbReference>
<reference evidence="3 4" key="1">
    <citation type="submission" date="2024-04" db="EMBL/GenBank/DDBJ databases">
        <title>Defined microbial consortia suppress multidrug-resistant proinflammatory Enterobacteriaceae via ecological control.</title>
        <authorList>
            <person name="Furuichi M."/>
            <person name="Kawaguchi T."/>
            <person name="Pust M."/>
            <person name="Yasuma K."/>
            <person name="Plichta D."/>
            <person name="Hasegawa N."/>
            <person name="Ohya T."/>
            <person name="Bhattarai S."/>
            <person name="Sasajima S."/>
            <person name="Aoto Y."/>
            <person name="Tuganbaev T."/>
            <person name="Yaginuma M."/>
            <person name="Ueda M."/>
            <person name="Okahashi N."/>
            <person name="Amafuji K."/>
            <person name="Kiridooshi Y."/>
            <person name="Sugita K."/>
            <person name="Strazar M."/>
            <person name="Skelly A."/>
            <person name="Suda W."/>
            <person name="Hattori M."/>
            <person name="Nakamoto N."/>
            <person name="Caballero S."/>
            <person name="Norman J."/>
            <person name="Olle B."/>
            <person name="Tanoue T."/>
            <person name="Arita M."/>
            <person name="Bucci V."/>
            <person name="Atarashi K."/>
            <person name="Xavier R."/>
            <person name="Honda K."/>
        </authorList>
    </citation>
    <scope>NUCLEOTIDE SEQUENCE [LARGE SCALE GENOMIC DNA]</scope>
    <source>
        <strain evidence="4">f13</strain>
    </source>
</reference>
<accession>A0ABQ0B040</accession>
<evidence type="ECO:0000313" key="3">
    <source>
        <dbReference type="EMBL" id="GAA6269649.1"/>
    </source>
</evidence>
<sequence>MIHSQKSYTDKIMESLEPIGLSEKEREQVEAYLSGEKGQEVLDDLEKRDFYTLPSECVRPGSQLFCSISEKRKEEAEKLIRVFFALGQSTCAAMAAINYWGIDFMKTYGYYWGLKQEEWLSVAGEVIGRNKYMLTSRWMDRMRKEAKTAEIIKTALDFCTGKWSNGSLILLAIYFIMRYPKTESEEMDEQDGELMRRYERIAVSTVESMLPPSLSESQKNQVCTALEQGPLTEAVCSMAGPIAKDDLLTRIICGTAFVNMKCSPCLKRTAELFLASNMEQALMAMEEMDIRGDLRQRGGDFDQVFHLDTGAYIAWAALKNYSNILKYQFRQNREVYLEYLKRADMDRLGRLMQVIREKDTALYRQLQPEVNRQRNAEVIEALTGDNGPETAVLREYLQGSAPLSALYPYEEDMVKNANYYRGYRLRDKIAQCEAEPENRAFVKRCMACIFLRQEGYYFASGSSGNPFLGNDEAAFAEFFKDMEDAGMDVLHLIKTFVLNLKSLYSEDAKTRCYDMASRKVFLPKLQEDPQAVAEAFRRSEAEGRRLGLMTMALLPETCRREILSYTQDTAKTVRSELLHILEEKREWREDIKALLSDKKAGPREMAVCTLAAWNDPGDRPDLETALEKEKNAKVRKLLLQVLAQEDGQENGTGAAAGGTLKKEELVKNLHKGGKKRTLSWAFETPFPQVRRKNGETAGDEYLQAFLLSYAGMGSNPGVSQDAAFLAEDLNETELAVYVNELFDRWMEQGAEAKKKWVLYAAAVHGGSLMVKKLSHQIQEWPANARGAMACEAVRALALSPEPEALLKVDSIASKFKFRQIRAAASNALDFAASQLGMTREELSDRIVPDLGFDERMERQFDYGSRSFIVTITPELEIQVRDQEGKKLKNMPAPGKRDEQEKAALAYEEFKSMKKQMKAVVSNQKQRLEQALSAKRLWKKEDWLALFTKKPVMHPFAIGLIWGIYKEETLTDSFRYMEDGSLNTADEEEYELPKEARIGLVHPVELTKEELEAWKGQLEDYEIIQPISQLDRPVYRLEEEEKGKKSLERFEGIQMNDLSLIGKMQSLGWYTGSVQDAGCFFEFYREDRELGAELHFSGTYIAGQNEEVTVESVRFYHAGEVKRGSYVYDEADDNKALFLEQVPARYFSEIVLQLSKATASGSRLETDGNKG</sequence>
<evidence type="ECO:0000313" key="4">
    <source>
        <dbReference type="Proteomes" id="UP001600894"/>
    </source>
</evidence>
<keyword evidence="4" id="KW-1185">Reference proteome</keyword>
<organism evidence="3 4">
    <name type="scientific">Enterocloster alcoholdehydrogenati</name>
    <dbReference type="NCBI Taxonomy" id="2547410"/>
    <lineage>
        <taxon>Bacteria</taxon>
        <taxon>Bacillati</taxon>
        <taxon>Bacillota</taxon>
        <taxon>Clostridia</taxon>
        <taxon>Lachnospirales</taxon>
        <taxon>Lachnospiraceae</taxon>
        <taxon>Enterocloster</taxon>
    </lineage>
</organism>
<feature type="transmembrane region" description="Helical" evidence="1">
    <location>
        <begin position="79"/>
        <end position="100"/>
    </location>
</feature>
<keyword evidence="1" id="KW-0472">Membrane</keyword>
<dbReference type="Gene3D" id="1.25.10.10">
    <property type="entry name" value="Leucine-rich Repeat Variant"/>
    <property type="match status" value="1"/>
</dbReference>